<feature type="region of interest" description="Disordered" evidence="1">
    <location>
        <begin position="1"/>
        <end position="37"/>
    </location>
</feature>
<name>A0A9W8RK88_9HYPO</name>
<keyword evidence="3" id="KW-1185">Reference proteome</keyword>
<proteinExistence type="predicted"/>
<protein>
    <submittedName>
        <fullName evidence="2">Uncharacterized protein</fullName>
    </submittedName>
</protein>
<dbReference type="EMBL" id="JAOQAV010000001">
    <property type="protein sequence ID" value="KAJ4197910.1"/>
    <property type="molecule type" value="Genomic_DNA"/>
</dbReference>
<feature type="compositionally biased region" description="Basic and acidic residues" evidence="1">
    <location>
        <begin position="23"/>
        <end position="37"/>
    </location>
</feature>
<gene>
    <name evidence="2" type="ORF">NW755_000604</name>
</gene>
<evidence type="ECO:0000313" key="2">
    <source>
        <dbReference type="EMBL" id="KAJ4197910.1"/>
    </source>
</evidence>
<dbReference type="Proteomes" id="UP001152087">
    <property type="component" value="Unassembled WGS sequence"/>
</dbReference>
<organism evidence="2 3">
    <name type="scientific">Fusarium falciforme</name>
    <dbReference type="NCBI Taxonomy" id="195108"/>
    <lineage>
        <taxon>Eukaryota</taxon>
        <taxon>Fungi</taxon>
        <taxon>Dikarya</taxon>
        <taxon>Ascomycota</taxon>
        <taxon>Pezizomycotina</taxon>
        <taxon>Sordariomycetes</taxon>
        <taxon>Hypocreomycetidae</taxon>
        <taxon>Hypocreales</taxon>
        <taxon>Nectriaceae</taxon>
        <taxon>Fusarium</taxon>
        <taxon>Fusarium solani species complex</taxon>
    </lineage>
</organism>
<evidence type="ECO:0000313" key="3">
    <source>
        <dbReference type="Proteomes" id="UP001152087"/>
    </source>
</evidence>
<sequence length="121" mass="13032">MRGPRPAKQAIHPSTQLSGDMDDFGHDQRWMHGDGKNADADAASCWMPVVVKSVPLCVASHTQVGCLDRLPGLKDGAVSAKRGPLESGRLLGITSARPWVLTSQTVLRRAKAMPDHQNAHC</sequence>
<comment type="caution">
    <text evidence="2">The sequence shown here is derived from an EMBL/GenBank/DDBJ whole genome shotgun (WGS) entry which is preliminary data.</text>
</comment>
<dbReference type="AlphaFoldDB" id="A0A9W8RK88"/>
<evidence type="ECO:0000256" key="1">
    <source>
        <dbReference type="SAM" id="MobiDB-lite"/>
    </source>
</evidence>
<reference evidence="2" key="1">
    <citation type="submission" date="2022-09" db="EMBL/GenBank/DDBJ databases">
        <title>Fusarium specimens isolated from Avocado Roots.</title>
        <authorList>
            <person name="Stajich J."/>
            <person name="Roper C."/>
            <person name="Heimlech-Rivalta G."/>
        </authorList>
    </citation>
    <scope>NUCLEOTIDE SEQUENCE</scope>
    <source>
        <strain evidence="2">A02</strain>
    </source>
</reference>
<accession>A0A9W8RK88</accession>